<dbReference type="PANTHER" id="PTHR45856:SF11">
    <property type="entry name" value="FUNGAL LIPASE-LIKE DOMAIN-CONTAINING PROTEIN"/>
    <property type="match status" value="1"/>
</dbReference>
<name>A0ABY4I879_CHIFI</name>
<dbReference type="EMBL" id="CP095855">
    <property type="protein sequence ID" value="UPK72092.1"/>
    <property type="molecule type" value="Genomic_DNA"/>
</dbReference>
<protein>
    <recommendedName>
        <fullName evidence="1">Fungal lipase-type domain-containing protein</fullName>
    </recommendedName>
</protein>
<sequence length="335" mass="36257">MGTITRNTSGSNQTANAQIAVQLCAIPFSTDPNGDMEKLGWKIVWNGIQTIDANYAFIAVDSTGNNYALIIRGSVPPHSIFSDWDLFANWVLEDLGVVTMAHWPYASTPKPMISTGAYIAFTNMLLMQDSLGSGLSINEYLLANTTGNGKQLIIAGHSLGGNIANVYTSFYVDTLKQQGLSADNISLFTFAAPAAGNGDFANDLDAKLPLTNAWHYQNSNDIVPNFPVFAGLVYTATLYAAPPEAAQITVTYQGQTVSLGEAFLLLAGVFLLYGYQQPQHNYTIFKTDLYGDNDQNTVQDWFGQAGDQHALSNYANYLGVTLPVSVARQPLLQPV</sequence>
<gene>
    <name evidence="2" type="ORF">MYF79_12435</name>
</gene>
<dbReference type="Pfam" id="PF01764">
    <property type="entry name" value="Lipase_3"/>
    <property type="match status" value="1"/>
</dbReference>
<dbReference type="InterPro" id="IPR029058">
    <property type="entry name" value="AB_hydrolase_fold"/>
</dbReference>
<feature type="domain" description="Fungal lipase-type" evidence="1">
    <location>
        <begin position="146"/>
        <end position="228"/>
    </location>
</feature>
<proteinExistence type="predicted"/>
<dbReference type="PANTHER" id="PTHR45856">
    <property type="entry name" value="ALPHA/BETA-HYDROLASES SUPERFAMILY PROTEIN"/>
    <property type="match status" value="1"/>
</dbReference>
<dbReference type="InterPro" id="IPR051218">
    <property type="entry name" value="Sec_MonoDiacylglyc_Lipase"/>
</dbReference>
<keyword evidence="3" id="KW-1185">Reference proteome</keyword>
<dbReference type="SUPFAM" id="SSF53474">
    <property type="entry name" value="alpha/beta-Hydrolases"/>
    <property type="match status" value="1"/>
</dbReference>
<organism evidence="2 3">
    <name type="scientific">Chitinophaga filiformis</name>
    <name type="common">Myxococcus filiformis</name>
    <name type="synonym">Flexibacter filiformis</name>
    <dbReference type="NCBI Taxonomy" id="104663"/>
    <lineage>
        <taxon>Bacteria</taxon>
        <taxon>Pseudomonadati</taxon>
        <taxon>Bacteroidota</taxon>
        <taxon>Chitinophagia</taxon>
        <taxon>Chitinophagales</taxon>
        <taxon>Chitinophagaceae</taxon>
        <taxon>Chitinophaga</taxon>
    </lineage>
</organism>
<evidence type="ECO:0000313" key="2">
    <source>
        <dbReference type="EMBL" id="UPK72092.1"/>
    </source>
</evidence>
<evidence type="ECO:0000313" key="3">
    <source>
        <dbReference type="Proteomes" id="UP000830198"/>
    </source>
</evidence>
<dbReference type="Gene3D" id="3.40.50.1820">
    <property type="entry name" value="alpha/beta hydrolase"/>
    <property type="match status" value="1"/>
</dbReference>
<evidence type="ECO:0000259" key="1">
    <source>
        <dbReference type="Pfam" id="PF01764"/>
    </source>
</evidence>
<dbReference type="InterPro" id="IPR002921">
    <property type="entry name" value="Fungal_lipase-type"/>
</dbReference>
<accession>A0ABY4I879</accession>
<dbReference type="Proteomes" id="UP000830198">
    <property type="component" value="Chromosome"/>
</dbReference>
<dbReference type="RefSeq" id="WP_247814178.1">
    <property type="nucleotide sequence ID" value="NZ_CP095855.1"/>
</dbReference>
<reference evidence="2 3" key="1">
    <citation type="submission" date="2022-04" db="EMBL/GenBank/DDBJ databases">
        <title>The arsenic-methylating capacity of Chitinophaga filiformis YT5 during chitin decomposition.</title>
        <authorList>
            <person name="Chen G."/>
            <person name="Liang Y."/>
        </authorList>
    </citation>
    <scope>NUCLEOTIDE SEQUENCE [LARGE SCALE GENOMIC DNA]</scope>
    <source>
        <strain evidence="2 3">YT5</strain>
    </source>
</reference>